<feature type="binding site" evidence="18">
    <location>
        <position position="628"/>
    </location>
    <ligand>
        <name>ATP</name>
        <dbReference type="ChEBI" id="CHEBI:30616"/>
    </ligand>
</feature>
<dbReference type="InParanoid" id="A0A6J0PIY9"/>
<evidence type="ECO:0000256" key="17">
    <source>
        <dbReference type="ARBA" id="ARBA00048679"/>
    </source>
</evidence>
<dbReference type="EC" id="2.7.11.1" evidence="2"/>
<dbReference type="FunCoup" id="A0A6J0PIY9">
    <property type="interactions" value="311"/>
</dbReference>
<dbReference type="OrthoDB" id="2017114at2759"/>
<dbReference type="InterPro" id="IPR001611">
    <property type="entry name" value="Leu-rich_rpt"/>
</dbReference>
<dbReference type="Pfam" id="PF12819">
    <property type="entry name" value="Malectin_like"/>
    <property type="match status" value="1"/>
</dbReference>
<dbReference type="Gene3D" id="1.10.510.10">
    <property type="entry name" value="Transferase(Phosphotransferase) domain 1"/>
    <property type="match status" value="1"/>
</dbReference>
<dbReference type="KEGG" id="egu:105041856"/>
<dbReference type="InterPro" id="IPR000719">
    <property type="entry name" value="Prot_kinase_dom"/>
</dbReference>
<evidence type="ECO:0000256" key="18">
    <source>
        <dbReference type="PROSITE-ProRule" id="PRU10141"/>
    </source>
</evidence>
<dbReference type="FunFam" id="1.10.510.10:FF:000146">
    <property type="entry name" value="LRR receptor-like serine/threonine-protein kinase IOS1"/>
    <property type="match status" value="1"/>
</dbReference>
<evidence type="ECO:0000256" key="3">
    <source>
        <dbReference type="ARBA" id="ARBA00022527"/>
    </source>
</evidence>
<keyword evidence="15" id="KW-0675">Receptor</keyword>
<evidence type="ECO:0000256" key="7">
    <source>
        <dbReference type="ARBA" id="ARBA00022692"/>
    </source>
</evidence>
<keyword evidence="6" id="KW-0808">Transferase</keyword>
<dbReference type="GO" id="GO:0005524">
    <property type="term" value="F:ATP binding"/>
    <property type="evidence" value="ECO:0007669"/>
    <property type="project" value="UniProtKB-UniRule"/>
</dbReference>
<dbReference type="SUPFAM" id="SSF52058">
    <property type="entry name" value="L domain-like"/>
    <property type="match status" value="1"/>
</dbReference>
<dbReference type="PANTHER" id="PTHR45631">
    <property type="entry name" value="OS07G0107800 PROTEIN-RELATED"/>
    <property type="match status" value="1"/>
</dbReference>
<dbReference type="PANTHER" id="PTHR45631:SF202">
    <property type="entry name" value="SENESCENCE-INDUCED RECEPTOR-LIKE SERINE_THREONINE-PROTEIN KINASE"/>
    <property type="match status" value="1"/>
</dbReference>
<dbReference type="AlphaFoldDB" id="A0A6J0PIY9"/>
<evidence type="ECO:0000256" key="8">
    <source>
        <dbReference type="ARBA" id="ARBA00022729"/>
    </source>
</evidence>
<dbReference type="SUPFAM" id="SSF56112">
    <property type="entry name" value="Protein kinase-like (PK-like)"/>
    <property type="match status" value="1"/>
</dbReference>
<keyword evidence="11" id="KW-0418">Kinase</keyword>
<keyword evidence="14 19" id="KW-0472">Membrane</keyword>
<accession>A0A6J0PIY9</accession>
<dbReference type="InterPro" id="IPR017441">
    <property type="entry name" value="Protein_kinase_ATP_BS"/>
</dbReference>
<dbReference type="RefSeq" id="XP_019706259.1">
    <property type="nucleotide sequence ID" value="XM_019850700.2"/>
</dbReference>
<evidence type="ECO:0000256" key="13">
    <source>
        <dbReference type="ARBA" id="ARBA00022989"/>
    </source>
</evidence>
<keyword evidence="9" id="KW-0677">Repeat</keyword>
<evidence type="ECO:0000256" key="2">
    <source>
        <dbReference type="ARBA" id="ARBA00012513"/>
    </source>
</evidence>
<dbReference type="Pfam" id="PF13855">
    <property type="entry name" value="LRR_8"/>
    <property type="match status" value="1"/>
</dbReference>
<comment type="catalytic activity">
    <reaction evidence="16">
        <text>L-threonyl-[protein] + ATP = O-phospho-L-threonyl-[protein] + ADP + H(+)</text>
        <dbReference type="Rhea" id="RHEA:46608"/>
        <dbReference type="Rhea" id="RHEA-COMP:11060"/>
        <dbReference type="Rhea" id="RHEA-COMP:11605"/>
        <dbReference type="ChEBI" id="CHEBI:15378"/>
        <dbReference type="ChEBI" id="CHEBI:30013"/>
        <dbReference type="ChEBI" id="CHEBI:30616"/>
        <dbReference type="ChEBI" id="CHEBI:61977"/>
        <dbReference type="ChEBI" id="CHEBI:456216"/>
        <dbReference type="EC" id="2.7.11.1"/>
    </reaction>
</comment>
<dbReference type="Pfam" id="PF07714">
    <property type="entry name" value="PK_Tyr_Ser-Thr"/>
    <property type="match status" value="1"/>
</dbReference>
<dbReference type="GO" id="GO:0004674">
    <property type="term" value="F:protein serine/threonine kinase activity"/>
    <property type="evidence" value="ECO:0007669"/>
    <property type="project" value="UniProtKB-KW"/>
</dbReference>
<dbReference type="FunFam" id="3.80.10.10:FF:000129">
    <property type="entry name" value="Leucine-rich repeat receptor-like kinase"/>
    <property type="match status" value="1"/>
</dbReference>
<dbReference type="PROSITE" id="PS00107">
    <property type="entry name" value="PROTEIN_KINASE_ATP"/>
    <property type="match status" value="1"/>
</dbReference>
<keyword evidence="7 19" id="KW-0812">Transmembrane</keyword>
<keyword evidence="8 20" id="KW-0732">Signal</keyword>
<dbReference type="InterPro" id="IPR032675">
    <property type="entry name" value="LRR_dom_sf"/>
</dbReference>
<sequence>MMSYLSSLVWCFLILVVSVATVRIHGQPSTEDFISIDCGLADGHSYVDELTKIPYTSDAQFIEAGTNYNISRDYLSSSLPEHQRSLRSFPTGERNCYALKSLVQGQKYLLRATFMYGNYDGQNSAREDKPIQFDLHIGVNLWKSMKIVDASTVTPTEAITVALADYISVCLINKQSGTPFISSLELRPLKTSIYPAANASISLVLLKRFNMGPTDGLIRYPDDGHDRIWKPFDYSSALKEISTNLTVHSHPDDLFEAPSAVLQTALTPVNGLVLRLGWDPKREDILPECHIIMQFAEIQSLGPNDSRTFDIYLNGDPFFDTYLPIYQISDSVYTTVPYTEYEYNISLKATKNSTLPPIINGLEIYKAMHLPELSTDSRDVDAIMAIQMEYPVQKNWAGDPCVPRAYAWEGLNCSYIVSVPPRIKTLNLSSSRLSGAISSSFSKLKAIETLDLSYNNLTGTIPGFLADISSLQLLNLRGNQLTGPVPADLLRKSEEGSLILRIDGPNPCINESTCGTACNNNNKKKITTPIIMIISIGVVVLLVVVLIVWITRRRQQDFAMDSSVRRPCEDRTERNVDCKDHQLKLESRQFTYKDLENITNKFVRIIGQGGFGIVYHGFLENGVQVAVKLCSQSSSQGTKEFLAEAQSLTRVHHKNLVTFVGYCKDENYLALIYDYMSQGSLRDHLRGKADLGRILSWGERLQIAVEAAQGLEYLHKGCTPPIIHRDVKTSNILLGEGLVAKIADFGLSKSLLSDSHTHVSTEMVVGTPGYVDPEYHNSYQLNEKSDVYSFGVVLLELITGHPPITPGPGKAYIVQRVASKLARGNIEDAMDARLKGEYDANSVWKIVDLAMKCTAQFSTQRPTMSDVVIQLKESLALEAARERSESLHSEGLDVSPNAAFELDRNKLMSVGPSAR</sequence>
<dbReference type="GeneID" id="105041856"/>
<dbReference type="InterPro" id="IPR011009">
    <property type="entry name" value="Kinase-like_dom_sf"/>
</dbReference>
<evidence type="ECO:0000256" key="6">
    <source>
        <dbReference type="ARBA" id="ARBA00022679"/>
    </source>
</evidence>
<comment type="catalytic activity">
    <reaction evidence="17">
        <text>L-seryl-[protein] + ATP = O-phospho-L-seryl-[protein] + ADP + H(+)</text>
        <dbReference type="Rhea" id="RHEA:17989"/>
        <dbReference type="Rhea" id="RHEA-COMP:9863"/>
        <dbReference type="Rhea" id="RHEA-COMP:11604"/>
        <dbReference type="ChEBI" id="CHEBI:15378"/>
        <dbReference type="ChEBI" id="CHEBI:29999"/>
        <dbReference type="ChEBI" id="CHEBI:30616"/>
        <dbReference type="ChEBI" id="CHEBI:83421"/>
        <dbReference type="ChEBI" id="CHEBI:456216"/>
        <dbReference type="EC" id="2.7.11.1"/>
    </reaction>
</comment>
<name>A0A6J0PIY9_ELAGV</name>
<gene>
    <name evidence="23" type="primary">LOC105041856</name>
</gene>
<evidence type="ECO:0000313" key="23">
    <source>
        <dbReference type="RefSeq" id="XP_019706259.1"/>
    </source>
</evidence>
<evidence type="ECO:0000256" key="12">
    <source>
        <dbReference type="ARBA" id="ARBA00022840"/>
    </source>
</evidence>
<keyword evidence="5" id="KW-0433">Leucine-rich repeat</keyword>
<dbReference type="PROSITE" id="PS00108">
    <property type="entry name" value="PROTEIN_KINASE_ST"/>
    <property type="match status" value="1"/>
</dbReference>
<feature type="transmembrane region" description="Helical" evidence="19">
    <location>
        <begin position="530"/>
        <end position="550"/>
    </location>
</feature>
<evidence type="ECO:0000256" key="16">
    <source>
        <dbReference type="ARBA" id="ARBA00047899"/>
    </source>
</evidence>
<evidence type="ECO:0000256" key="5">
    <source>
        <dbReference type="ARBA" id="ARBA00022614"/>
    </source>
</evidence>
<dbReference type="CDD" id="cd14066">
    <property type="entry name" value="STKc_IRAK"/>
    <property type="match status" value="1"/>
</dbReference>
<dbReference type="PROSITE" id="PS50011">
    <property type="entry name" value="PROTEIN_KINASE_DOM"/>
    <property type="match status" value="1"/>
</dbReference>
<dbReference type="InterPro" id="IPR024788">
    <property type="entry name" value="Malectin-like_Carb-bd_dom"/>
</dbReference>
<keyword evidence="13 19" id="KW-1133">Transmembrane helix</keyword>
<dbReference type="Gene3D" id="3.80.10.10">
    <property type="entry name" value="Ribonuclease Inhibitor"/>
    <property type="match status" value="1"/>
</dbReference>
<evidence type="ECO:0000256" key="19">
    <source>
        <dbReference type="SAM" id="Phobius"/>
    </source>
</evidence>
<dbReference type="InterPro" id="IPR008271">
    <property type="entry name" value="Ser/Thr_kinase_AS"/>
</dbReference>
<keyword evidence="12 18" id="KW-0067">ATP-binding</keyword>
<protein>
    <recommendedName>
        <fullName evidence="2">non-specific serine/threonine protein kinase</fullName>
        <ecNumber evidence="2">2.7.11.1</ecNumber>
    </recommendedName>
</protein>
<evidence type="ECO:0000256" key="4">
    <source>
        <dbReference type="ARBA" id="ARBA00022553"/>
    </source>
</evidence>
<feature type="chain" id="PRO_5027013419" description="non-specific serine/threonine protein kinase" evidence="20">
    <location>
        <begin position="27"/>
        <end position="915"/>
    </location>
</feature>
<reference evidence="23" key="1">
    <citation type="submission" date="2025-08" db="UniProtKB">
        <authorList>
            <consortium name="RefSeq"/>
        </authorList>
    </citation>
    <scope>IDENTIFICATION</scope>
</reference>
<evidence type="ECO:0000256" key="11">
    <source>
        <dbReference type="ARBA" id="ARBA00022777"/>
    </source>
</evidence>
<organism evidence="22 23">
    <name type="scientific">Elaeis guineensis var. tenera</name>
    <name type="common">Oil palm</name>
    <dbReference type="NCBI Taxonomy" id="51953"/>
    <lineage>
        <taxon>Eukaryota</taxon>
        <taxon>Viridiplantae</taxon>
        <taxon>Streptophyta</taxon>
        <taxon>Embryophyta</taxon>
        <taxon>Tracheophyta</taxon>
        <taxon>Spermatophyta</taxon>
        <taxon>Magnoliopsida</taxon>
        <taxon>Liliopsida</taxon>
        <taxon>Arecaceae</taxon>
        <taxon>Arecoideae</taxon>
        <taxon>Cocoseae</taxon>
        <taxon>Elaeidinae</taxon>
        <taxon>Elaeis</taxon>
    </lineage>
</organism>
<evidence type="ECO:0000256" key="10">
    <source>
        <dbReference type="ARBA" id="ARBA00022741"/>
    </source>
</evidence>
<feature type="signal peptide" evidence="20">
    <location>
        <begin position="1"/>
        <end position="26"/>
    </location>
</feature>
<dbReference type="GO" id="GO:0005886">
    <property type="term" value="C:plasma membrane"/>
    <property type="evidence" value="ECO:0007669"/>
    <property type="project" value="UniProtKB-SubCell"/>
</dbReference>
<evidence type="ECO:0000256" key="9">
    <source>
        <dbReference type="ARBA" id="ARBA00022737"/>
    </source>
</evidence>
<evidence type="ECO:0000256" key="14">
    <source>
        <dbReference type="ARBA" id="ARBA00023136"/>
    </source>
</evidence>
<keyword evidence="4" id="KW-0597">Phosphoprotein</keyword>
<keyword evidence="3" id="KW-0723">Serine/threonine-protein kinase</keyword>
<feature type="domain" description="Protein kinase" evidence="21">
    <location>
        <begin position="600"/>
        <end position="875"/>
    </location>
</feature>
<dbReference type="FunFam" id="3.30.200.20:FF:000394">
    <property type="entry name" value="Leucine-rich repeat receptor-like protein kinase"/>
    <property type="match status" value="1"/>
</dbReference>
<evidence type="ECO:0000256" key="1">
    <source>
        <dbReference type="ARBA" id="ARBA00004162"/>
    </source>
</evidence>
<proteinExistence type="predicted"/>
<evidence type="ECO:0000256" key="15">
    <source>
        <dbReference type="ARBA" id="ARBA00023170"/>
    </source>
</evidence>
<evidence type="ECO:0000313" key="22">
    <source>
        <dbReference type="Proteomes" id="UP000504607"/>
    </source>
</evidence>
<dbReference type="Proteomes" id="UP000504607">
    <property type="component" value="Chromosome 1"/>
</dbReference>
<dbReference type="InterPro" id="IPR001245">
    <property type="entry name" value="Ser-Thr/Tyr_kinase_cat_dom"/>
</dbReference>
<keyword evidence="10 18" id="KW-0547">Nucleotide-binding</keyword>
<dbReference type="SMART" id="SM00220">
    <property type="entry name" value="S_TKc"/>
    <property type="match status" value="1"/>
</dbReference>
<evidence type="ECO:0000259" key="21">
    <source>
        <dbReference type="PROSITE" id="PS50011"/>
    </source>
</evidence>
<dbReference type="Gene3D" id="3.30.200.20">
    <property type="entry name" value="Phosphorylase Kinase, domain 1"/>
    <property type="match status" value="1"/>
</dbReference>
<evidence type="ECO:0000256" key="20">
    <source>
        <dbReference type="SAM" id="SignalP"/>
    </source>
</evidence>
<comment type="subcellular location">
    <subcellularLocation>
        <location evidence="1">Cell membrane</location>
        <topology evidence="1">Single-pass membrane protein</topology>
    </subcellularLocation>
</comment>
<keyword evidence="22" id="KW-1185">Reference proteome</keyword>